<proteinExistence type="predicted"/>
<dbReference type="EMBL" id="MGJZ01000006">
    <property type="protein sequence ID" value="OGN17649.1"/>
    <property type="molecule type" value="Genomic_DNA"/>
</dbReference>
<feature type="compositionally biased region" description="Basic and acidic residues" evidence="1">
    <location>
        <begin position="64"/>
        <end position="77"/>
    </location>
</feature>
<organism evidence="2 3">
    <name type="scientific">Candidatus Yanofskybacteria bacterium RIFCSPHIGHO2_02_FULL_50_12</name>
    <dbReference type="NCBI Taxonomy" id="1802685"/>
    <lineage>
        <taxon>Bacteria</taxon>
        <taxon>Candidatus Yanofskyibacteriota</taxon>
    </lineage>
</organism>
<evidence type="ECO:0000256" key="1">
    <source>
        <dbReference type="SAM" id="MobiDB-lite"/>
    </source>
</evidence>
<name>A0A1F8FZD7_9BACT</name>
<protein>
    <submittedName>
        <fullName evidence="2">Uncharacterized protein</fullName>
    </submittedName>
</protein>
<accession>A0A1F8FZD7</accession>
<evidence type="ECO:0000313" key="3">
    <source>
        <dbReference type="Proteomes" id="UP000178117"/>
    </source>
</evidence>
<dbReference type="Proteomes" id="UP000178117">
    <property type="component" value="Unassembled WGS sequence"/>
</dbReference>
<sequence>MAEKKAEGLDKCGYLEIHDDELDDVDRLISRARELGATKPDQYFDPPEAFFITFVDAKPSSSRTNEKGFRERVEERRQKLKKKR</sequence>
<dbReference type="AlphaFoldDB" id="A0A1F8FZD7"/>
<reference evidence="2 3" key="1">
    <citation type="journal article" date="2016" name="Nat. Commun.">
        <title>Thousands of microbial genomes shed light on interconnected biogeochemical processes in an aquifer system.</title>
        <authorList>
            <person name="Anantharaman K."/>
            <person name="Brown C.T."/>
            <person name="Hug L.A."/>
            <person name="Sharon I."/>
            <person name="Castelle C.J."/>
            <person name="Probst A.J."/>
            <person name="Thomas B.C."/>
            <person name="Singh A."/>
            <person name="Wilkins M.J."/>
            <person name="Karaoz U."/>
            <person name="Brodie E.L."/>
            <person name="Williams K.H."/>
            <person name="Hubbard S.S."/>
            <person name="Banfield J.F."/>
        </authorList>
    </citation>
    <scope>NUCLEOTIDE SEQUENCE [LARGE SCALE GENOMIC DNA]</scope>
</reference>
<comment type="caution">
    <text evidence="2">The sequence shown here is derived from an EMBL/GenBank/DDBJ whole genome shotgun (WGS) entry which is preliminary data.</text>
</comment>
<gene>
    <name evidence="2" type="ORF">A3C88_01300</name>
</gene>
<feature type="region of interest" description="Disordered" evidence="1">
    <location>
        <begin position="59"/>
        <end position="84"/>
    </location>
</feature>
<evidence type="ECO:0000313" key="2">
    <source>
        <dbReference type="EMBL" id="OGN17649.1"/>
    </source>
</evidence>